<dbReference type="AlphaFoldDB" id="A0A517ZSW8"/>
<dbReference type="KEGG" id="sdyn:Mal52_40700"/>
<feature type="transmembrane region" description="Helical" evidence="2">
    <location>
        <begin position="451"/>
        <end position="474"/>
    </location>
</feature>
<dbReference type="PANTHER" id="PTHR32063">
    <property type="match status" value="1"/>
</dbReference>
<dbReference type="SUPFAM" id="SSF82866">
    <property type="entry name" value="Multidrug efflux transporter AcrB transmembrane domain"/>
    <property type="match status" value="2"/>
</dbReference>
<feature type="transmembrane region" description="Helical" evidence="2">
    <location>
        <begin position="996"/>
        <end position="1013"/>
    </location>
</feature>
<feature type="transmembrane region" description="Helical" evidence="2">
    <location>
        <begin position="422"/>
        <end position="445"/>
    </location>
</feature>
<gene>
    <name evidence="3" type="primary">mdtC_1</name>
    <name evidence="3" type="ORF">Mal52_40700</name>
</gene>
<feature type="compositionally biased region" description="Acidic residues" evidence="1">
    <location>
        <begin position="1194"/>
        <end position="1204"/>
    </location>
</feature>
<evidence type="ECO:0000313" key="4">
    <source>
        <dbReference type="Proteomes" id="UP000319383"/>
    </source>
</evidence>
<evidence type="ECO:0000313" key="3">
    <source>
        <dbReference type="EMBL" id="QDU45576.1"/>
    </source>
</evidence>
<keyword evidence="2" id="KW-1133">Transmembrane helix</keyword>
<dbReference type="SUPFAM" id="SSF82693">
    <property type="entry name" value="Multidrug efflux transporter AcrB pore domain, PN1, PN2, PC1 and PC2 subdomains"/>
    <property type="match status" value="2"/>
</dbReference>
<feature type="transmembrane region" description="Helical" evidence="2">
    <location>
        <begin position="1020"/>
        <end position="1044"/>
    </location>
</feature>
<feature type="transmembrane region" description="Helical" evidence="2">
    <location>
        <begin position="1100"/>
        <end position="1119"/>
    </location>
</feature>
<reference evidence="3 4" key="1">
    <citation type="submission" date="2019-02" db="EMBL/GenBank/DDBJ databases">
        <title>Deep-cultivation of Planctomycetes and their phenomic and genomic characterization uncovers novel biology.</title>
        <authorList>
            <person name="Wiegand S."/>
            <person name="Jogler M."/>
            <person name="Boedeker C."/>
            <person name="Pinto D."/>
            <person name="Vollmers J."/>
            <person name="Rivas-Marin E."/>
            <person name="Kohn T."/>
            <person name="Peeters S.H."/>
            <person name="Heuer A."/>
            <person name="Rast P."/>
            <person name="Oberbeckmann S."/>
            <person name="Bunk B."/>
            <person name="Jeske O."/>
            <person name="Meyerdierks A."/>
            <person name="Storesund J.E."/>
            <person name="Kallscheuer N."/>
            <person name="Luecker S."/>
            <person name="Lage O.M."/>
            <person name="Pohl T."/>
            <person name="Merkel B.J."/>
            <person name="Hornburger P."/>
            <person name="Mueller R.-W."/>
            <person name="Bruemmer F."/>
            <person name="Labrenz M."/>
            <person name="Spormann A.M."/>
            <person name="Op den Camp H."/>
            <person name="Overmann J."/>
            <person name="Amann R."/>
            <person name="Jetten M.S.M."/>
            <person name="Mascher T."/>
            <person name="Medema M.H."/>
            <person name="Devos D.P."/>
            <person name="Kaster A.-K."/>
            <person name="Ovreas L."/>
            <person name="Rohde M."/>
            <person name="Galperin M.Y."/>
            <person name="Jogler C."/>
        </authorList>
    </citation>
    <scope>NUCLEOTIDE SEQUENCE [LARGE SCALE GENOMIC DNA]</scope>
    <source>
        <strain evidence="3 4">Mal52</strain>
    </source>
</reference>
<keyword evidence="2" id="KW-0472">Membrane</keyword>
<feature type="transmembrane region" description="Helical" evidence="2">
    <location>
        <begin position="655"/>
        <end position="674"/>
    </location>
</feature>
<accession>A0A517ZSW8</accession>
<keyword evidence="4" id="KW-1185">Reference proteome</keyword>
<dbReference type="EMBL" id="CP036276">
    <property type="protein sequence ID" value="QDU45576.1"/>
    <property type="molecule type" value="Genomic_DNA"/>
</dbReference>
<feature type="transmembrane region" description="Helical" evidence="2">
    <location>
        <begin position="391"/>
        <end position="410"/>
    </location>
</feature>
<feature type="transmembrane region" description="Helical" evidence="2">
    <location>
        <begin position="486"/>
        <end position="508"/>
    </location>
</feature>
<evidence type="ECO:0000256" key="2">
    <source>
        <dbReference type="SAM" id="Phobius"/>
    </source>
</evidence>
<proteinExistence type="predicted"/>
<dbReference type="PRINTS" id="PR00702">
    <property type="entry name" value="ACRIFLAVINRP"/>
</dbReference>
<dbReference type="Gene3D" id="3.30.70.1320">
    <property type="entry name" value="Multidrug efflux transporter AcrB pore domain like"/>
    <property type="match status" value="2"/>
</dbReference>
<feature type="transmembrane region" description="Helical" evidence="2">
    <location>
        <begin position="12"/>
        <end position="32"/>
    </location>
</feature>
<keyword evidence="2" id="KW-0812">Transmembrane</keyword>
<name>A0A517ZSW8_9PLAN</name>
<feature type="transmembrane region" description="Helical" evidence="2">
    <location>
        <begin position="1050"/>
        <end position="1071"/>
    </location>
</feature>
<evidence type="ECO:0000256" key="1">
    <source>
        <dbReference type="SAM" id="MobiDB-lite"/>
    </source>
</evidence>
<dbReference type="Gene3D" id="1.20.1640.10">
    <property type="entry name" value="Multidrug efflux transporter AcrB transmembrane domain"/>
    <property type="match status" value="4"/>
</dbReference>
<dbReference type="Pfam" id="PF00873">
    <property type="entry name" value="ACR_tran"/>
    <property type="match status" value="3"/>
</dbReference>
<dbReference type="Gene3D" id="3.30.70.1440">
    <property type="entry name" value="Multidrug efflux transporter AcrB pore domain"/>
    <property type="match status" value="1"/>
</dbReference>
<feature type="region of interest" description="Disordered" evidence="1">
    <location>
        <begin position="1183"/>
        <end position="1204"/>
    </location>
</feature>
<dbReference type="Proteomes" id="UP000319383">
    <property type="component" value="Chromosome"/>
</dbReference>
<dbReference type="InterPro" id="IPR027463">
    <property type="entry name" value="AcrB_DN_DC_subdom"/>
</dbReference>
<protein>
    <submittedName>
        <fullName evidence="3">Multidrug resistance protein MdtC</fullName>
    </submittedName>
</protein>
<feature type="transmembrane region" description="Helical" evidence="2">
    <location>
        <begin position="560"/>
        <end position="579"/>
    </location>
</feature>
<dbReference type="GO" id="GO:0042910">
    <property type="term" value="F:xenobiotic transmembrane transporter activity"/>
    <property type="evidence" value="ECO:0007669"/>
    <property type="project" value="TreeGrafter"/>
</dbReference>
<sequence>MQFLEALLRNPVKVAVGVLLVSLFGIIAMVTMPKQLTPEVETPVLRIETRWPGASPQEIEREIVQEQEEQLKSVEGLIKMSSECMDSEGRITLEFIIGMDIDEAMLKVNTRLQQVREYPIDALEPMISTRNVSDRAIARFVLTARPPTKEQVATFAEAHPDLKEALQPVVRAANPGLAVFRLNNLYEEIGEEHPELKEVMPAEIDLQKLRRFAENVIETRLERVPGVADAEVYGGMEEELQVVVDPARLAARQLTIDDVRRVLQSQNQDTSGGDLWEGKRRWVVRTLGQFRSPEQVGNQLLAVRDGMPVYIRDVAEVAVGYKKPTSISRRYGVSSNGLSVQRQTGANVLEVMQGLREATVELNEGVLKHRNLELYQYYDETTYINAAISRVQQNIFIGGALTMIVLMLFLHRGLRTMLLMPLIAATAMAAAYISPWYALLCLALIVGAGFWYARGALIVGLAIPISIVGTFLLLGIAGRSLNVISLAGMSFAVGMLVDNAVVVLENIHRRFQLGESAMTAAARGTQEVWGAVVASTLTTIAVFLPVVFVEEMSGQLFRDIALAISFAVGLSLIVSFTVIPTAASRLFRVGGEKRHEQDSSNNNLNGNGHKAQGAKARSAASSVRKVSGILGKFGTLFVEMIVGINRWIQHSKIRSVAVVLLLLGVSIALSYQFWPKVEYLPGGNRNFVFMFISPPPGYNMDQLLEMGTQIEEELQPYWDLDEEGMNDKNSEYPGINYYFYVVRGRRVFMGARSADPKRVHELIPLLKKVGSKFPGTIGVAKQSSLFERGITGGRTIDVEITGPDLKELVTMGQKVLGQVKQIMPEAQALPQPSLDLSSPEIHLEPRLVEAAEMGVTAQELGYTVNSLVDGAYAGDYFVGGEKIDVTIMGSNSTETHTHDLASLPIATPTGQLVPLGALADITLQSGPEQINRRERLRAITIQVSPPPEIPLEEARERIEQEIVNPILSEIAVDGEYMINISGTADKLEETWEALKWNLALALAITYLLMAALFESWLYPFVIILTVPLGAVGGLLGLRFLNVFILQPLDVLTMLGFIILIGTVVNNAILIVHQSLHHMRVEGMTPKEAIPESVRNRIRPIFITTMTTVLGLLPLVLFPGEGSELYRGLGSVVLGGLLVSTIFTLILVPTVFTLTLGVKQYIVDFPNRRKRVLAAPGVAIDADSNRDLEKTVEQPEPEPAVEADV</sequence>
<feature type="transmembrane region" description="Helical" evidence="2">
    <location>
        <begin position="1131"/>
        <end position="1157"/>
    </location>
</feature>
<dbReference type="GO" id="GO:0005886">
    <property type="term" value="C:plasma membrane"/>
    <property type="evidence" value="ECO:0007669"/>
    <property type="project" value="TreeGrafter"/>
</dbReference>
<feature type="transmembrane region" description="Helical" evidence="2">
    <location>
        <begin position="528"/>
        <end position="548"/>
    </location>
</feature>
<dbReference type="RefSeq" id="WP_145378062.1">
    <property type="nucleotide sequence ID" value="NZ_CP036276.1"/>
</dbReference>
<dbReference type="SUPFAM" id="SSF82714">
    <property type="entry name" value="Multidrug efflux transporter AcrB TolC docking domain, DN and DC subdomains"/>
    <property type="match status" value="2"/>
</dbReference>
<dbReference type="Gene3D" id="3.30.70.1430">
    <property type="entry name" value="Multidrug efflux transporter AcrB pore domain"/>
    <property type="match status" value="2"/>
</dbReference>
<dbReference type="PANTHER" id="PTHR32063:SF0">
    <property type="entry name" value="SWARMING MOTILITY PROTEIN SWRC"/>
    <property type="match status" value="1"/>
</dbReference>
<dbReference type="Gene3D" id="3.30.2090.10">
    <property type="entry name" value="Multidrug efflux transporter AcrB TolC docking domain, DN and DC subdomains"/>
    <property type="match status" value="2"/>
</dbReference>
<feature type="compositionally biased region" description="Basic and acidic residues" evidence="1">
    <location>
        <begin position="1183"/>
        <end position="1192"/>
    </location>
</feature>
<dbReference type="InterPro" id="IPR001036">
    <property type="entry name" value="Acrflvin-R"/>
</dbReference>
<organism evidence="3 4">
    <name type="scientific">Symmachiella dynata</name>
    <dbReference type="NCBI Taxonomy" id="2527995"/>
    <lineage>
        <taxon>Bacteria</taxon>
        <taxon>Pseudomonadati</taxon>
        <taxon>Planctomycetota</taxon>
        <taxon>Planctomycetia</taxon>
        <taxon>Planctomycetales</taxon>
        <taxon>Planctomycetaceae</taxon>
        <taxon>Symmachiella</taxon>
    </lineage>
</organism>